<dbReference type="InterPro" id="IPR006664">
    <property type="entry name" value="OMP_bac"/>
</dbReference>
<dbReference type="Proteomes" id="UP000615003">
    <property type="component" value="Unassembled WGS sequence"/>
</dbReference>
<dbReference type="RefSeq" id="WP_104642417.1">
    <property type="nucleotide sequence ID" value="NZ_AQGW01000020.1"/>
</dbReference>
<dbReference type="EMBL" id="AQGW01000020">
    <property type="protein sequence ID" value="MBE0382896.1"/>
    <property type="molecule type" value="Genomic_DNA"/>
</dbReference>
<name>A0A2K4X8B2_PSEVC</name>
<protein>
    <submittedName>
        <fullName evidence="8">Peptidoglycan-binding protein</fullName>
    </submittedName>
</protein>
<reference evidence="7 10" key="1">
    <citation type="submission" date="2015-06" db="EMBL/GenBank/DDBJ databases">
        <title>Genome sequence of Pseudoalteromonas carrageenovora.</title>
        <authorList>
            <person name="Xie B.-B."/>
            <person name="Rong J.-C."/>
            <person name="Qin Q.-L."/>
            <person name="Zhang Y.-Z."/>
        </authorList>
    </citation>
    <scope>NUCLEOTIDE SEQUENCE [LARGE SCALE GENOMIC DNA]</scope>
    <source>
        <strain evidence="7 10">IAM 12662</strain>
    </source>
</reference>
<evidence type="ECO:0000259" key="6">
    <source>
        <dbReference type="PROSITE" id="PS51123"/>
    </source>
</evidence>
<dbReference type="PRINTS" id="PR01021">
    <property type="entry name" value="OMPADOMAIN"/>
</dbReference>
<reference evidence="8 9" key="2">
    <citation type="submission" date="2017-11" db="EMBL/GenBank/DDBJ databases">
        <authorList>
            <person name="Han C.G."/>
        </authorList>
    </citation>
    <scope>NUCLEOTIDE SEQUENCE [LARGE SCALE GENOMIC DNA]</scope>
    <source>
        <strain evidence="9">ATCC 43555</strain>
        <strain evidence="8">ATCC43555</strain>
    </source>
</reference>
<feature type="signal peptide" evidence="5">
    <location>
        <begin position="1"/>
        <end position="22"/>
    </location>
</feature>
<evidence type="ECO:0000256" key="2">
    <source>
        <dbReference type="ARBA" id="ARBA00023136"/>
    </source>
</evidence>
<dbReference type="PANTHER" id="PTHR30329:SF21">
    <property type="entry name" value="LIPOPROTEIN YIAD-RELATED"/>
    <property type="match status" value="1"/>
</dbReference>
<keyword evidence="5" id="KW-0732">Signal</keyword>
<dbReference type="InterPro" id="IPR006690">
    <property type="entry name" value="OMPA-like_CS"/>
</dbReference>
<evidence type="ECO:0000313" key="7">
    <source>
        <dbReference type="EMBL" id="MBE0382896.1"/>
    </source>
</evidence>
<sequence>MKYITRLVIVFACSFSTFNIQAKPFLSPYPGAKLQNKVMLEGEQTRLVTNFDRNAKKAQQLTFDSFIGSTNHYSYDIKNVASLKVTKNYQKALIKAGFTINYMCLLDECYSGESYENKKRLGEESSYFSPGNAFRNPYYIYATKGTDKLEAAVTLYVGQYKNKTGVQLTTIDIKEIETGLIIADLSALKKTTNENSNKAPKKDKKGTQDHPLLSRYPGSYIEDFKQVDYEEFSIPVGVVNKKTKQIPTLDVTGDLTQITYVVNNVSSLKIYHNYVGALVKEGFETVFSCQKSSCSKNTNKRKIRDDIKQLGDILAVESIYNYSEQPRYQVMKKVLDEQTTYAVFFIGNYQGHSRIQLVVIQTKPLLTGLIETNSDKVLEQLAQKGKASIYGVLFDYDKASIKSESKQALDTIAQVLNKNKQLSLYVVGHTDDKGSAEYNLNLSERRANAVVKALITNYGVSKSRLFAHGAGPYSPVATNSNELGRELNRRVELVEKLAGKKN</sequence>
<dbReference type="EMBL" id="LT965928">
    <property type="protein sequence ID" value="SOU40565.1"/>
    <property type="molecule type" value="Genomic_DNA"/>
</dbReference>
<feature type="chain" id="PRO_5014386292" evidence="5">
    <location>
        <begin position="23"/>
        <end position="502"/>
    </location>
</feature>
<proteinExistence type="predicted"/>
<dbReference type="CDD" id="cd07185">
    <property type="entry name" value="OmpA_C-like"/>
    <property type="match status" value="1"/>
</dbReference>
<keyword evidence="2 4" id="KW-0472">Membrane</keyword>
<dbReference type="GO" id="GO:0009279">
    <property type="term" value="C:cell outer membrane"/>
    <property type="evidence" value="ECO:0007669"/>
    <property type="project" value="UniProtKB-SubCell"/>
</dbReference>
<organism evidence="8 9">
    <name type="scientific">Pseudoalteromonas carrageenovora IAM 12662</name>
    <dbReference type="NCBI Taxonomy" id="1314868"/>
    <lineage>
        <taxon>Bacteria</taxon>
        <taxon>Pseudomonadati</taxon>
        <taxon>Pseudomonadota</taxon>
        <taxon>Gammaproteobacteria</taxon>
        <taxon>Alteromonadales</taxon>
        <taxon>Pseudoalteromonadaceae</taxon>
        <taxon>Pseudoalteromonas</taxon>
    </lineage>
</organism>
<dbReference type="InterPro" id="IPR050330">
    <property type="entry name" value="Bact_OuterMem_StrucFunc"/>
</dbReference>
<feature type="domain" description="OmpA-like" evidence="6">
    <location>
        <begin position="381"/>
        <end position="499"/>
    </location>
</feature>
<keyword evidence="3" id="KW-0998">Cell outer membrane</keyword>
<dbReference type="Gene3D" id="3.30.1330.60">
    <property type="entry name" value="OmpA-like domain"/>
    <property type="match status" value="1"/>
</dbReference>
<gene>
    <name evidence="8" type="ORF">PCAR9_A21013</name>
    <name evidence="7" type="ORF">PCARR_a1157</name>
</gene>
<dbReference type="SUPFAM" id="SSF103088">
    <property type="entry name" value="OmpA-like"/>
    <property type="match status" value="1"/>
</dbReference>
<dbReference type="OrthoDB" id="9792021at2"/>
<dbReference type="Proteomes" id="UP000238288">
    <property type="component" value="Chromosome PCAR9a"/>
</dbReference>
<evidence type="ECO:0000256" key="1">
    <source>
        <dbReference type="ARBA" id="ARBA00004442"/>
    </source>
</evidence>
<dbReference type="PROSITE" id="PS51123">
    <property type="entry name" value="OMPA_2"/>
    <property type="match status" value="1"/>
</dbReference>
<keyword evidence="10" id="KW-1185">Reference proteome</keyword>
<evidence type="ECO:0000256" key="5">
    <source>
        <dbReference type="SAM" id="SignalP"/>
    </source>
</evidence>
<dbReference type="InterPro" id="IPR006665">
    <property type="entry name" value="OmpA-like"/>
</dbReference>
<evidence type="ECO:0000313" key="9">
    <source>
        <dbReference type="Proteomes" id="UP000238288"/>
    </source>
</evidence>
<dbReference type="InterPro" id="IPR036737">
    <property type="entry name" value="OmpA-like_sf"/>
</dbReference>
<dbReference type="GeneID" id="93663227"/>
<dbReference type="PANTHER" id="PTHR30329">
    <property type="entry name" value="STATOR ELEMENT OF FLAGELLAR MOTOR COMPLEX"/>
    <property type="match status" value="1"/>
</dbReference>
<evidence type="ECO:0000313" key="10">
    <source>
        <dbReference type="Proteomes" id="UP000615003"/>
    </source>
</evidence>
<accession>A0A2K4X8B2</accession>
<dbReference type="AlphaFoldDB" id="A0A2K4X8B2"/>
<dbReference type="PROSITE" id="PS01068">
    <property type="entry name" value="OMPA_1"/>
    <property type="match status" value="1"/>
</dbReference>
<evidence type="ECO:0000256" key="3">
    <source>
        <dbReference type="ARBA" id="ARBA00023237"/>
    </source>
</evidence>
<dbReference type="Pfam" id="PF00691">
    <property type="entry name" value="OmpA"/>
    <property type="match status" value="1"/>
</dbReference>
<evidence type="ECO:0000313" key="8">
    <source>
        <dbReference type="EMBL" id="SOU40565.1"/>
    </source>
</evidence>
<evidence type="ECO:0000256" key="4">
    <source>
        <dbReference type="PROSITE-ProRule" id="PRU00473"/>
    </source>
</evidence>
<comment type="subcellular location">
    <subcellularLocation>
        <location evidence="1">Cell outer membrane</location>
    </subcellularLocation>
</comment>